<accession>A0ACC6V2V8</accession>
<protein>
    <submittedName>
        <fullName evidence="1">Aconitase X swivel domain-containing protein</fullName>
    </submittedName>
</protein>
<gene>
    <name evidence="1" type="ORF">TU35_009250</name>
</gene>
<evidence type="ECO:0000313" key="1">
    <source>
        <dbReference type="EMBL" id="MFB6491399.1"/>
    </source>
</evidence>
<proteinExistence type="predicted"/>
<dbReference type="EMBL" id="JZWT02000032">
    <property type="protein sequence ID" value="MFB6491399.1"/>
    <property type="molecule type" value="Genomic_DNA"/>
</dbReference>
<reference evidence="1" key="1">
    <citation type="submission" date="2024-07" db="EMBL/GenBank/DDBJ databases">
        <title>Metagenome and Metagenome-Assembled Genomes of Archaea from a hot spring from the geothermal field of Los Azufres, Mexico.</title>
        <authorList>
            <person name="Marin-Paredes R."/>
            <person name="Martinez-Romero E."/>
            <person name="Servin-Garciduenas L.E."/>
        </authorList>
    </citation>
    <scope>NUCLEOTIDE SEQUENCE</scope>
</reference>
<comment type="caution">
    <text evidence="1">The sequence shown here is derived from an EMBL/GenBank/DDBJ whole genome shotgun (WGS) entry which is preliminary data.</text>
</comment>
<evidence type="ECO:0000313" key="2">
    <source>
        <dbReference type="Proteomes" id="UP000033636"/>
    </source>
</evidence>
<dbReference type="Proteomes" id="UP000033636">
    <property type="component" value="Unassembled WGS sequence"/>
</dbReference>
<sequence>MPTLKPVVRGNGVVKGEVVKMGPISFLGDLNPDTGEIQGVRISGKILALPYVRGSTVGPYVLWHVASKGLAPLAIVAERTDLMLITAAVLANVPLFQGRLDENCVEIDLSTGRYERCG</sequence>
<organism evidence="1 2">
    <name type="scientific">Thermoproteus sp. AZ2</name>
    <dbReference type="NCBI Taxonomy" id="1609232"/>
    <lineage>
        <taxon>Archaea</taxon>
        <taxon>Thermoproteota</taxon>
        <taxon>Thermoprotei</taxon>
        <taxon>Thermoproteales</taxon>
        <taxon>Thermoproteaceae</taxon>
        <taxon>Thermoproteus</taxon>
    </lineage>
</organism>
<name>A0ACC6V2V8_9CREN</name>